<dbReference type="EMBL" id="DXFQ01000026">
    <property type="protein sequence ID" value="HIX19300.1"/>
    <property type="molecule type" value="Genomic_DNA"/>
</dbReference>
<feature type="binding site" evidence="6">
    <location>
        <position position="231"/>
    </location>
    <ligand>
        <name>glycine</name>
        <dbReference type="ChEBI" id="CHEBI:57305"/>
    </ligand>
</feature>
<dbReference type="SUPFAM" id="SSF51905">
    <property type="entry name" value="FAD/NAD(P)-binding domain"/>
    <property type="match status" value="1"/>
</dbReference>
<comment type="catalytic activity">
    <reaction evidence="6">
        <text>hydrogen sulfide + glycine + NAD(+) = ADP-5-ethyl-4-methylthiazole-2-carboxylate + nicotinamide + 3 H2O + H(+)</text>
        <dbReference type="Rhea" id="RHEA:55704"/>
        <dbReference type="ChEBI" id="CHEBI:15377"/>
        <dbReference type="ChEBI" id="CHEBI:15378"/>
        <dbReference type="ChEBI" id="CHEBI:17154"/>
        <dbReference type="ChEBI" id="CHEBI:29919"/>
        <dbReference type="ChEBI" id="CHEBI:57305"/>
        <dbReference type="ChEBI" id="CHEBI:57540"/>
        <dbReference type="ChEBI" id="CHEBI:139151"/>
        <dbReference type="EC" id="2.4.2.59"/>
    </reaction>
</comment>
<accession>A0A9D1VAQ9</accession>
<dbReference type="AlphaFoldDB" id="A0A9D1VAQ9"/>
<keyword evidence="5 6" id="KW-0520">NAD</keyword>
<keyword evidence="2 6" id="KW-0479">Metal-binding</keyword>
<comment type="caution">
    <text evidence="7">The sequence shown here is derived from an EMBL/GenBank/DDBJ whole genome shotgun (WGS) entry which is preliminary data.</text>
</comment>
<comment type="caution">
    <text evidence="6">Lacks conserved residue(s) required for the propagation of feature annotation.</text>
</comment>
<dbReference type="HAMAP" id="MF_00304">
    <property type="entry name" value="Thi4"/>
    <property type="match status" value="1"/>
</dbReference>
<dbReference type="GO" id="GO:0052837">
    <property type="term" value="P:thiazole biosynthetic process"/>
    <property type="evidence" value="ECO:0007669"/>
    <property type="project" value="UniProtKB-UniRule"/>
</dbReference>
<proteinExistence type="inferred from homology"/>
<dbReference type="NCBIfam" id="TIGR00292">
    <property type="entry name" value="sulfide-dependent adenosine diphosphate thiazole synthase"/>
    <property type="match status" value="1"/>
</dbReference>
<evidence type="ECO:0000256" key="3">
    <source>
        <dbReference type="ARBA" id="ARBA00022977"/>
    </source>
</evidence>
<evidence type="ECO:0000256" key="5">
    <source>
        <dbReference type="ARBA" id="ARBA00023027"/>
    </source>
</evidence>
<dbReference type="GO" id="GO:0009229">
    <property type="term" value="P:thiamine diphosphate biosynthetic process"/>
    <property type="evidence" value="ECO:0007669"/>
    <property type="project" value="UniProtKB-UniRule"/>
</dbReference>
<evidence type="ECO:0000313" key="8">
    <source>
        <dbReference type="Proteomes" id="UP000823964"/>
    </source>
</evidence>
<feature type="binding site" description="in other chain" evidence="6">
    <location>
        <position position="124"/>
    </location>
    <ligand>
        <name>NAD(+)</name>
        <dbReference type="ChEBI" id="CHEBI:57540"/>
        <note>ligand shared between two adjacent protomers</note>
    </ligand>
</feature>
<dbReference type="Gene3D" id="3.50.50.60">
    <property type="entry name" value="FAD/NAD(P)-binding domain"/>
    <property type="match status" value="1"/>
</dbReference>
<feature type="binding site" description="in other chain" evidence="6">
    <location>
        <position position="167"/>
    </location>
    <ligand>
        <name>Fe cation</name>
        <dbReference type="ChEBI" id="CHEBI:24875"/>
        <note>ligand shared between two adjacent protomers</note>
    </ligand>
</feature>
<reference evidence="7" key="2">
    <citation type="submission" date="2021-04" db="EMBL/GenBank/DDBJ databases">
        <authorList>
            <person name="Gilroy R."/>
        </authorList>
    </citation>
    <scope>NUCLEOTIDE SEQUENCE</scope>
    <source>
        <strain evidence="7">14975</strain>
    </source>
</reference>
<name>A0A9D1VAQ9_9BACT</name>
<feature type="binding site" evidence="6">
    <location>
        <position position="152"/>
    </location>
    <ligand>
        <name>Fe cation</name>
        <dbReference type="ChEBI" id="CHEBI:24875"/>
        <note>ligand shared between two adjacent protomers</note>
    </ligand>
</feature>
<feature type="binding site" description="in other chain" evidence="6">
    <location>
        <position position="33"/>
    </location>
    <ligand>
        <name>NAD(+)</name>
        <dbReference type="ChEBI" id="CHEBI:57540"/>
        <note>ligand shared between two adjacent protomers</note>
    </ligand>
</feature>
<dbReference type="Proteomes" id="UP000823964">
    <property type="component" value="Unassembled WGS sequence"/>
</dbReference>
<dbReference type="InterPro" id="IPR036188">
    <property type="entry name" value="FAD/NAD-bd_sf"/>
</dbReference>
<evidence type="ECO:0000256" key="2">
    <source>
        <dbReference type="ARBA" id="ARBA00022723"/>
    </source>
</evidence>
<organism evidence="7 8">
    <name type="scientific">Candidatus Akkermansia intestinigallinarum</name>
    <dbReference type="NCBI Taxonomy" id="2838431"/>
    <lineage>
        <taxon>Bacteria</taxon>
        <taxon>Pseudomonadati</taxon>
        <taxon>Verrucomicrobiota</taxon>
        <taxon>Verrucomicrobiia</taxon>
        <taxon>Verrucomicrobiales</taxon>
        <taxon>Akkermansiaceae</taxon>
        <taxon>Akkermansia</taxon>
    </lineage>
</organism>
<feature type="binding site" description="in other chain" evidence="6">
    <location>
        <position position="221"/>
    </location>
    <ligand>
        <name>NAD(+)</name>
        <dbReference type="ChEBI" id="CHEBI:57540"/>
        <note>ligand shared between two adjacent protomers</note>
    </ligand>
</feature>
<evidence type="ECO:0000256" key="1">
    <source>
        <dbReference type="ARBA" id="ARBA00022679"/>
    </source>
</evidence>
<comment type="subunit">
    <text evidence="6">Homooctamer; tetramer of dimers.</text>
</comment>
<dbReference type="Pfam" id="PF01946">
    <property type="entry name" value="Thi4"/>
    <property type="match status" value="1"/>
</dbReference>
<dbReference type="GO" id="GO:0016763">
    <property type="term" value="F:pentosyltransferase activity"/>
    <property type="evidence" value="ECO:0007669"/>
    <property type="project" value="UniProtKB-UniRule"/>
</dbReference>
<dbReference type="GO" id="GO:0009228">
    <property type="term" value="P:thiamine biosynthetic process"/>
    <property type="evidence" value="ECO:0007669"/>
    <property type="project" value="UniProtKB-KW"/>
</dbReference>
<dbReference type="PANTHER" id="PTHR43422">
    <property type="entry name" value="THIAMINE THIAZOLE SYNTHASE"/>
    <property type="match status" value="1"/>
</dbReference>
<dbReference type="GO" id="GO:0005506">
    <property type="term" value="F:iron ion binding"/>
    <property type="evidence" value="ECO:0007669"/>
    <property type="project" value="UniProtKB-UniRule"/>
</dbReference>
<comment type="similarity">
    <text evidence="6">Belongs to the THI4 family.</text>
</comment>
<dbReference type="InterPro" id="IPR002922">
    <property type="entry name" value="Thi4_fam"/>
</dbReference>
<dbReference type="InterPro" id="IPR022828">
    <property type="entry name" value="Thi4_prok"/>
</dbReference>
<evidence type="ECO:0000256" key="6">
    <source>
        <dbReference type="HAMAP-Rule" id="MF_00304"/>
    </source>
</evidence>
<comment type="cofactor">
    <cofactor evidence="6">
        <name>Fe(2+)</name>
        <dbReference type="ChEBI" id="CHEBI:29033"/>
    </cofactor>
</comment>
<reference evidence="7" key="1">
    <citation type="journal article" date="2021" name="PeerJ">
        <title>Extensive microbial diversity within the chicken gut microbiome revealed by metagenomics and culture.</title>
        <authorList>
            <person name="Gilroy R."/>
            <person name="Ravi A."/>
            <person name="Getino M."/>
            <person name="Pursley I."/>
            <person name="Horton D.L."/>
            <person name="Alikhan N.F."/>
            <person name="Baker D."/>
            <person name="Gharbi K."/>
            <person name="Hall N."/>
            <person name="Watson M."/>
            <person name="Adriaenssens E.M."/>
            <person name="Foster-Nyarko E."/>
            <person name="Jarju S."/>
            <person name="Secka A."/>
            <person name="Antonio M."/>
            <person name="Oren A."/>
            <person name="Chaudhuri R.R."/>
            <person name="La Ragione R."/>
            <person name="Hildebrand F."/>
            <person name="Pallen M.J."/>
        </authorList>
    </citation>
    <scope>NUCLEOTIDE SEQUENCE</scope>
    <source>
        <strain evidence="7">14975</strain>
    </source>
</reference>
<protein>
    <recommendedName>
        <fullName evidence="6">Thiamine thiazole synthase</fullName>
        <ecNumber evidence="6">2.4.2.59</ecNumber>
    </recommendedName>
</protein>
<keyword evidence="3 6" id="KW-0784">Thiamine biosynthesis</keyword>
<dbReference type="EC" id="2.4.2.59" evidence="6"/>
<gene>
    <name evidence="6" type="primary">thi4</name>
    <name evidence="7" type="ORF">H9862_01705</name>
</gene>
<sequence>METLVSRGIIESYFAKLNSCLELDAAIVGGGPSGIVAAYYLAKAGRKVALLDRKLSPGGGMWGGAMMFNDIVVQQEALPIVEELELSYRAYRDGAYIIDSVHATAGLLYQATKAGATIFNCYSVEDVVYKQGRVGGVVVNWTPVLREGLHVDPLTLISKTVLDATGHDCEIAKTVARKNGVRLNTPTGGVIGEMSMDAAEGERTTVDNTKEIYPGLFVSGMAANGVSGSFRMGPIFGGMLMSGKKVAELMDASIRAQG</sequence>
<comment type="function">
    <text evidence="6">Involved in the biosynthesis of the thiazole moiety of thiamine. Catalyzes the conversion of NAD and glycine to adenosine diphosphate 5-(2-hydroxyethyl)-4-methylthiazole-2-carboxylate (ADT), an adenylated thiazole intermediate, using free sulfide as a source of sulfur.</text>
</comment>
<comment type="pathway">
    <text evidence="6">Cofactor biosynthesis; thiamine diphosphate biosynthesis.</text>
</comment>
<evidence type="ECO:0000256" key="4">
    <source>
        <dbReference type="ARBA" id="ARBA00023004"/>
    </source>
</evidence>
<dbReference type="PANTHER" id="PTHR43422:SF3">
    <property type="entry name" value="THIAMINE THIAZOLE SYNTHASE"/>
    <property type="match status" value="1"/>
</dbReference>
<evidence type="ECO:0000313" key="7">
    <source>
        <dbReference type="EMBL" id="HIX19300.1"/>
    </source>
</evidence>
<feature type="binding site" evidence="6">
    <location>
        <begin position="150"/>
        <end position="152"/>
    </location>
    <ligand>
        <name>NAD(+)</name>
        <dbReference type="ChEBI" id="CHEBI:57540"/>
        <note>ligand shared between two adjacent protomers</note>
    </ligand>
</feature>
<keyword evidence="4 6" id="KW-0408">Iron</keyword>
<dbReference type="PRINTS" id="PR00419">
    <property type="entry name" value="ADXRDTASE"/>
</dbReference>
<feature type="binding site" description="in other chain" evidence="6">
    <location>
        <position position="60"/>
    </location>
    <ligand>
        <name>NAD(+)</name>
        <dbReference type="ChEBI" id="CHEBI:57540"/>
        <note>ligand shared between two adjacent protomers</note>
    </ligand>
</feature>
<keyword evidence="1 6" id="KW-0808">Transferase</keyword>